<name>A0A7G7WBZ8_9BACT</name>
<evidence type="ECO:0000259" key="1">
    <source>
        <dbReference type="Pfam" id="PF13460"/>
    </source>
</evidence>
<dbReference type="EMBL" id="CP060202">
    <property type="protein sequence ID" value="QNH63891.1"/>
    <property type="molecule type" value="Genomic_DNA"/>
</dbReference>
<dbReference type="PANTHER" id="PTHR14097">
    <property type="entry name" value="OXIDOREDUCTASE HTATIP2"/>
    <property type="match status" value="1"/>
</dbReference>
<dbReference type="Proteomes" id="UP000515489">
    <property type="component" value="Chromosome"/>
</dbReference>
<dbReference type="KEGG" id="hsk:H4317_08890"/>
<dbReference type="AlphaFoldDB" id="A0A7G7WBZ8"/>
<gene>
    <name evidence="2" type="ORF">H4317_08890</name>
</gene>
<organism evidence="2 3">
    <name type="scientific">Hymenobacter sediminicola</name>
    <dbReference type="NCBI Taxonomy" id="2761579"/>
    <lineage>
        <taxon>Bacteria</taxon>
        <taxon>Pseudomonadati</taxon>
        <taxon>Bacteroidota</taxon>
        <taxon>Cytophagia</taxon>
        <taxon>Cytophagales</taxon>
        <taxon>Hymenobacteraceae</taxon>
        <taxon>Hymenobacter</taxon>
    </lineage>
</organism>
<accession>A0A7G7WBZ8</accession>
<sequence length="225" mass="25001">MQTALLIGATGLVGDYLLRQLLSDSRFDRIKVFTRRPTGYQNPGKLEEHLIDFDQPEQWQHLLTGDVLFSALGTTLRQAGGNDAQYKVDYTYQFRVAEAAAQNGVKTYVLVSSAGADTEAFVFYSRMKGKLEQDIKRLPFQRIRILQPGMLAGHRHEPRLAERLALPLAALAGYLPGLQQYRPIHGREVAQAMVNAALDEKPGVQTDTLEGVFRRAENGSSNSAV</sequence>
<dbReference type="InterPro" id="IPR036291">
    <property type="entry name" value="NAD(P)-bd_dom_sf"/>
</dbReference>
<dbReference type="RefSeq" id="WP_185889766.1">
    <property type="nucleotide sequence ID" value="NZ_CP060202.1"/>
</dbReference>
<dbReference type="PANTHER" id="PTHR14097:SF7">
    <property type="entry name" value="OXIDOREDUCTASE HTATIP2"/>
    <property type="match status" value="1"/>
</dbReference>
<keyword evidence="3" id="KW-1185">Reference proteome</keyword>
<reference evidence="2 3" key="1">
    <citation type="submission" date="2020-08" db="EMBL/GenBank/DDBJ databases">
        <title>Hymenobacter sp. S2-20-2 genome sequencing.</title>
        <authorList>
            <person name="Jin L."/>
        </authorList>
    </citation>
    <scope>NUCLEOTIDE SEQUENCE [LARGE SCALE GENOMIC DNA]</scope>
    <source>
        <strain evidence="2 3">S2-20-2</strain>
    </source>
</reference>
<dbReference type="Gene3D" id="3.40.50.720">
    <property type="entry name" value="NAD(P)-binding Rossmann-like Domain"/>
    <property type="match status" value="1"/>
</dbReference>
<evidence type="ECO:0000313" key="3">
    <source>
        <dbReference type="Proteomes" id="UP000515489"/>
    </source>
</evidence>
<dbReference type="SUPFAM" id="SSF51735">
    <property type="entry name" value="NAD(P)-binding Rossmann-fold domains"/>
    <property type="match status" value="1"/>
</dbReference>
<proteinExistence type="predicted"/>
<dbReference type="InterPro" id="IPR016040">
    <property type="entry name" value="NAD(P)-bd_dom"/>
</dbReference>
<protein>
    <submittedName>
        <fullName evidence="2">NAD(P)H-binding protein</fullName>
    </submittedName>
</protein>
<dbReference type="Pfam" id="PF13460">
    <property type="entry name" value="NAD_binding_10"/>
    <property type="match status" value="1"/>
</dbReference>
<feature type="domain" description="NAD(P)-binding" evidence="1">
    <location>
        <begin position="8"/>
        <end position="120"/>
    </location>
</feature>
<evidence type="ECO:0000313" key="2">
    <source>
        <dbReference type="EMBL" id="QNH63891.1"/>
    </source>
</evidence>